<protein>
    <submittedName>
        <fullName evidence="2">Tetratricopeptide repeat protein</fullName>
    </submittedName>
</protein>
<evidence type="ECO:0000313" key="2">
    <source>
        <dbReference type="EMBL" id="MEI5685787.1"/>
    </source>
</evidence>
<dbReference type="Pfam" id="PF14559">
    <property type="entry name" value="TPR_19"/>
    <property type="match status" value="1"/>
</dbReference>
<dbReference type="SUPFAM" id="SSF48452">
    <property type="entry name" value="TPR-like"/>
    <property type="match status" value="1"/>
</dbReference>
<keyword evidence="3" id="KW-1185">Reference proteome</keyword>
<evidence type="ECO:0000256" key="1">
    <source>
        <dbReference type="SAM" id="SignalP"/>
    </source>
</evidence>
<feature type="signal peptide" evidence="1">
    <location>
        <begin position="1"/>
        <end position="20"/>
    </location>
</feature>
<gene>
    <name evidence="2" type="ORF">V8201_01710</name>
</gene>
<reference evidence="2 3" key="1">
    <citation type="journal article" date="2013" name="Int. J. Syst. Evol. Microbiol.">
        <title>Sphingomonas kyungheensis sp. nov., a bacterium with ginsenoside-converting activity isolated from soil of a ginseng field.</title>
        <authorList>
            <person name="Son H.M."/>
            <person name="Yang J.E."/>
            <person name="Park Y."/>
            <person name="Han C.K."/>
            <person name="Kim S.G."/>
            <person name="Kook M."/>
            <person name="Yi T.H."/>
        </authorList>
    </citation>
    <scope>NUCLEOTIDE SEQUENCE [LARGE SCALE GENOMIC DNA]</scope>
    <source>
        <strain evidence="2 3">LMG 26582</strain>
    </source>
</reference>
<dbReference type="EMBL" id="JBBBDM010000001">
    <property type="protein sequence ID" value="MEI5685787.1"/>
    <property type="molecule type" value="Genomic_DNA"/>
</dbReference>
<accession>A0ABU8GY49</accession>
<dbReference type="RefSeq" id="WP_037535827.1">
    <property type="nucleotide sequence ID" value="NZ_JBBBDM010000001.1"/>
</dbReference>
<organism evidence="2 3">
    <name type="scientific">Sphingomonas kyungheensis</name>
    <dbReference type="NCBI Taxonomy" id="1069987"/>
    <lineage>
        <taxon>Bacteria</taxon>
        <taxon>Pseudomonadati</taxon>
        <taxon>Pseudomonadota</taxon>
        <taxon>Alphaproteobacteria</taxon>
        <taxon>Sphingomonadales</taxon>
        <taxon>Sphingomonadaceae</taxon>
        <taxon>Sphingomonas</taxon>
    </lineage>
</organism>
<dbReference type="InterPro" id="IPR011990">
    <property type="entry name" value="TPR-like_helical_dom_sf"/>
</dbReference>
<feature type="chain" id="PRO_5046669768" evidence="1">
    <location>
        <begin position="21"/>
        <end position="114"/>
    </location>
</feature>
<name>A0ABU8GY49_9SPHN</name>
<sequence length="114" mass="12242">MRNLVLTMAAGTMLATPVLAADRTGYQAIAAGDFVTAAKRIEAERRIFPDRPELMLNLAAAYTRIGRSAEARALYDTVLERPAVAMDMPSGAVVSSHDVAARGLARLPMRVATR</sequence>
<dbReference type="Gene3D" id="1.25.40.10">
    <property type="entry name" value="Tetratricopeptide repeat domain"/>
    <property type="match status" value="1"/>
</dbReference>
<comment type="caution">
    <text evidence="2">The sequence shown here is derived from an EMBL/GenBank/DDBJ whole genome shotgun (WGS) entry which is preliminary data.</text>
</comment>
<evidence type="ECO:0000313" key="3">
    <source>
        <dbReference type="Proteomes" id="UP001367771"/>
    </source>
</evidence>
<proteinExistence type="predicted"/>
<dbReference type="Proteomes" id="UP001367771">
    <property type="component" value="Unassembled WGS sequence"/>
</dbReference>
<keyword evidence="1" id="KW-0732">Signal</keyword>